<dbReference type="InterPro" id="IPR010610">
    <property type="entry name" value="EryCIII-like_C"/>
</dbReference>
<dbReference type="OrthoDB" id="3253247at2"/>
<evidence type="ECO:0000313" key="4">
    <source>
        <dbReference type="EMBL" id="OFJ52118.1"/>
    </source>
</evidence>
<dbReference type="InterPro" id="IPR050426">
    <property type="entry name" value="Glycosyltransferase_28"/>
</dbReference>
<evidence type="ECO:0000256" key="1">
    <source>
        <dbReference type="SAM" id="MobiDB-lite"/>
    </source>
</evidence>
<dbReference type="RefSeq" id="WP_070354658.1">
    <property type="nucleotide sequence ID" value="NZ_CP043474.1"/>
</dbReference>
<dbReference type="AlphaFoldDB" id="A0A1E8Q0N0"/>
<comment type="caution">
    <text evidence="4">The sequence shown here is derived from an EMBL/GenBank/DDBJ whole genome shotgun (WGS) entry which is preliminary data.</text>
</comment>
<evidence type="ECO:0000259" key="2">
    <source>
        <dbReference type="Pfam" id="PF03033"/>
    </source>
</evidence>
<evidence type="ECO:0000259" key="3">
    <source>
        <dbReference type="Pfam" id="PF06722"/>
    </source>
</evidence>
<dbReference type="FunFam" id="3.40.50.2000:FF:000009">
    <property type="entry name" value="Sterol 3-beta-glucosyltransferase UGT80A2"/>
    <property type="match status" value="1"/>
</dbReference>
<dbReference type="InterPro" id="IPR002213">
    <property type="entry name" value="UDP_glucos_trans"/>
</dbReference>
<dbReference type="GO" id="GO:0005975">
    <property type="term" value="P:carbohydrate metabolic process"/>
    <property type="evidence" value="ECO:0007669"/>
    <property type="project" value="InterPro"/>
</dbReference>
<dbReference type="CDD" id="cd03784">
    <property type="entry name" value="GT1_Gtf-like"/>
    <property type="match status" value="1"/>
</dbReference>
<accession>A0A1E8Q0N0</accession>
<organism evidence="4 5">
    <name type="scientific">Mycolicibacterium grossiae</name>
    <dbReference type="NCBI Taxonomy" id="1552759"/>
    <lineage>
        <taxon>Bacteria</taxon>
        <taxon>Bacillati</taxon>
        <taxon>Actinomycetota</taxon>
        <taxon>Actinomycetes</taxon>
        <taxon>Mycobacteriales</taxon>
        <taxon>Mycobacteriaceae</taxon>
        <taxon>Mycolicibacterium</taxon>
    </lineage>
</organism>
<dbReference type="Gene3D" id="3.40.50.2000">
    <property type="entry name" value="Glycogen Phosphorylase B"/>
    <property type="match status" value="2"/>
</dbReference>
<dbReference type="PANTHER" id="PTHR48050">
    <property type="entry name" value="STEROL 3-BETA-GLUCOSYLTRANSFERASE"/>
    <property type="match status" value="1"/>
</dbReference>
<reference evidence="4 5" key="1">
    <citation type="submission" date="2016-09" db="EMBL/GenBank/DDBJ databases">
        <title>genome sequence of Mycobacterium sp. 739 SCH.</title>
        <authorList>
            <person name="Greninger A.L."/>
            <person name="Qin X."/>
            <person name="Jerome K."/>
            <person name="Vora S."/>
            <person name="Quinn K."/>
        </authorList>
    </citation>
    <scope>NUCLEOTIDE SEQUENCE [LARGE SCALE GENOMIC DNA]</scope>
    <source>
        <strain evidence="4 5">SCH</strain>
    </source>
</reference>
<evidence type="ECO:0008006" key="6">
    <source>
        <dbReference type="Google" id="ProtNLM"/>
    </source>
</evidence>
<evidence type="ECO:0000313" key="5">
    <source>
        <dbReference type="Proteomes" id="UP000178953"/>
    </source>
</evidence>
<feature type="compositionally biased region" description="Low complexity" evidence="1">
    <location>
        <begin position="392"/>
        <end position="405"/>
    </location>
</feature>
<dbReference type="SUPFAM" id="SSF53756">
    <property type="entry name" value="UDP-Glycosyltransferase/glycogen phosphorylase"/>
    <property type="match status" value="1"/>
</dbReference>
<dbReference type="GO" id="GO:0016758">
    <property type="term" value="F:hexosyltransferase activity"/>
    <property type="evidence" value="ECO:0007669"/>
    <property type="project" value="InterPro"/>
</dbReference>
<dbReference type="GO" id="GO:0008194">
    <property type="term" value="F:UDP-glycosyltransferase activity"/>
    <property type="evidence" value="ECO:0007669"/>
    <property type="project" value="InterPro"/>
</dbReference>
<dbReference type="InterPro" id="IPR004276">
    <property type="entry name" value="GlycoTrans_28_N"/>
</dbReference>
<dbReference type="EMBL" id="MCHX01000047">
    <property type="protein sequence ID" value="OFJ52118.1"/>
    <property type="molecule type" value="Genomic_DNA"/>
</dbReference>
<keyword evidence="5" id="KW-1185">Reference proteome</keyword>
<name>A0A1E8Q0N0_9MYCO</name>
<sequence length="423" mass="45394">MSPKTFVIAVHGTRGDVEPCAAVALELRRRGHRVRMAVPPNLVDFVDATGLGPAVAYGVDSQKQLEADIFRDWWKLQNPMTIVRRGREYVTQGWAEMNATLTELADGADLILTGTTYQEVAANVAEAAGIPLAALHYFPCRVNAHTLPVPLPGPVLRTGWSVAEWAHWKVLSKAEDEQRRTLGLEPARVRAIRRIVEGGALEIQAYDGLFFPGLAEEWRGIRPLVGSMSLELPTPNDGDVLEWIAAGTPPIYFGFGSMPVTSPSEAIAMIASVCAELGERALISTGVWDVGDVAVGEHVLLVGAVNHAKVFPSCRAVVHHGGAGTVAASVRSGVPTVVLWVSADQPVWAGTVNRLKVGVARRFSSTTKRSLTEALRTVLTPRYAERAREVAAEATPPARAAARTADLLEDAADRGRVPRPVGA</sequence>
<feature type="domain" description="Glycosyltransferase family 28 N-terminal" evidence="2">
    <location>
        <begin position="6"/>
        <end position="51"/>
    </location>
</feature>
<dbReference type="Pfam" id="PF06722">
    <property type="entry name" value="EryCIII-like_C"/>
    <property type="match status" value="1"/>
</dbReference>
<dbReference type="Pfam" id="PF03033">
    <property type="entry name" value="Glyco_transf_28"/>
    <property type="match status" value="1"/>
</dbReference>
<feature type="region of interest" description="Disordered" evidence="1">
    <location>
        <begin position="391"/>
        <end position="423"/>
    </location>
</feature>
<gene>
    <name evidence="4" type="ORF">BEL07_19155</name>
</gene>
<feature type="domain" description="Erythromycin biosynthesis protein CIII-like C-terminal" evidence="3">
    <location>
        <begin position="295"/>
        <end position="395"/>
    </location>
</feature>
<dbReference type="GO" id="GO:0033072">
    <property type="term" value="P:vancomycin biosynthetic process"/>
    <property type="evidence" value="ECO:0007669"/>
    <property type="project" value="UniProtKB-ARBA"/>
</dbReference>
<dbReference type="Proteomes" id="UP000178953">
    <property type="component" value="Unassembled WGS sequence"/>
</dbReference>
<dbReference type="PANTHER" id="PTHR48050:SF13">
    <property type="entry name" value="STEROL 3-BETA-GLUCOSYLTRANSFERASE UGT80A2"/>
    <property type="match status" value="1"/>
</dbReference>
<proteinExistence type="predicted"/>
<protein>
    <recommendedName>
        <fullName evidence="6">Glycosyltransferase family 28 N-terminal domain-containing protein</fullName>
    </recommendedName>
</protein>